<dbReference type="Gene3D" id="3.40.50.720">
    <property type="entry name" value="NAD(P)-binding Rossmann-like Domain"/>
    <property type="match status" value="1"/>
</dbReference>
<dbReference type="Pfam" id="PF16884">
    <property type="entry name" value="ADH_N_2"/>
    <property type="match status" value="1"/>
</dbReference>
<sequence length="362" mass="38490">MTRTARLVHQVARPQGRRPTPTDFTFVEAALPPVEPGGVLVENLYFSVDPYMREVMDFGELHAPMEGRALGRVVESRSDQLLVGDLVAHRLGWRTHVLLSPDQIPPRGAAPDPGGVQVRLREPGVPALRSAGVRLISPPDGVPLRTYLSLLGGTGLTAYVGLTRIARLQPGESLYVSAAAGGVGTAVGQLARLMGVGRLVGSTGSAAKVRHLTERLGFDAAFDHHGGPVGEQLRRAAPDGLDVYFDNVGGDHLAGAIDVLRDGGRIAWCGAVAQYDDATNPPAAPYNLYDVVSKSLRLEGFLVRNHREVQGELEEHLAPYLRSGALVPDETVTVGFDRAVDAFLGMLAGENTGKAIVQVGSE</sequence>
<dbReference type="RefSeq" id="WP_407989787.1">
    <property type="nucleotide sequence ID" value="NZ_AP035881.2"/>
</dbReference>
<dbReference type="GO" id="GO:0016628">
    <property type="term" value="F:oxidoreductase activity, acting on the CH-CH group of donors, NAD or NADP as acceptor"/>
    <property type="evidence" value="ECO:0007669"/>
    <property type="project" value="InterPro"/>
</dbReference>
<reference evidence="3" key="1">
    <citation type="submission" date="2024-07" db="EMBL/GenBank/DDBJ databases">
        <title>Complete genome sequences of cellulolytic bacteria, Kitasatospora sp. CMC57 and Streptomyces sp. CMC78, isolated from Japanese agricultural soil.</title>
        <authorList>
            <person name="Hashimoto T."/>
            <person name="Ito M."/>
            <person name="Iwamoto M."/>
            <person name="Fukahori D."/>
            <person name="Shoda T."/>
            <person name="Sakoda M."/>
            <person name="Morohoshi T."/>
            <person name="Mitsuboshi M."/>
            <person name="Nishizawa T."/>
        </authorList>
    </citation>
    <scope>NUCLEOTIDE SEQUENCE</scope>
    <source>
        <strain evidence="3">CMC57</strain>
    </source>
</reference>
<dbReference type="SMART" id="SM00829">
    <property type="entry name" value="PKS_ER"/>
    <property type="match status" value="1"/>
</dbReference>
<dbReference type="SUPFAM" id="SSF51735">
    <property type="entry name" value="NAD(P)-binding Rossmann-fold domains"/>
    <property type="match status" value="1"/>
</dbReference>
<evidence type="ECO:0000313" key="3">
    <source>
        <dbReference type="EMBL" id="BFP47429.1"/>
    </source>
</evidence>
<dbReference type="InterPro" id="IPR036291">
    <property type="entry name" value="NAD(P)-bd_dom_sf"/>
</dbReference>
<dbReference type="CDD" id="cd05288">
    <property type="entry name" value="PGDH"/>
    <property type="match status" value="1"/>
</dbReference>
<feature type="domain" description="Enoyl reductase (ER)" evidence="2">
    <location>
        <begin position="19"/>
        <end position="357"/>
    </location>
</feature>
<dbReference type="InterPro" id="IPR013149">
    <property type="entry name" value="ADH-like_C"/>
</dbReference>
<organism evidence="3">
    <name type="scientific">Kitasatospora sp. CMC57</name>
    <dbReference type="NCBI Taxonomy" id="3231513"/>
    <lineage>
        <taxon>Bacteria</taxon>
        <taxon>Bacillati</taxon>
        <taxon>Actinomycetota</taxon>
        <taxon>Actinomycetes</taxon>
        <taxon>Kitasatosporales</taxon>
        <taxon>Streptomycetaceae</taxon>
        <taxon>Kitasatospora</taxon>
    </lineage>
</organism>
<gene>
    <name evidence="3" type="ORF">KCMC57_37970</name>
</gene>
<dbReference type="InterPro" id="IPR041694">
    <property type="entry name" value="ADH_N_2"/>
</dbReference>
<dbReference type="Pfam" id="PF00107">
    <property type="entry name" value="ADH_zinc_N"/>
    <property type="match status" value="1"/>
</dbReference>
<evidence type="ECO:0000259" key="2">
    <source>
        <dbReference type="SMART" id="SM00829"/>
    </source>
</evidence>
<dbReference type="InterPro" id="IPR011032">
    <property type="entry name" value="GroES-like_sf"/>
</dbReference>
<proteinExistence type="predicted"/>
<dbReference type="EMBL" id="AP035881">
    <property type="protein sequence ID" value="BFP47429.1"/>
    <property type="molecule type" value="Genomic_DNA"/>
</dbReference>
<dbReference type="SUPFAM" id="SSF50129">
    <property type="entry name" value="GroES-like"/>
    <property type="match status" value="1"/>
</dbReference>
<dbReference type="PANTHER" id="PTHR43205">
    <property type="entry name" value="PROSTAGLANDIN REDUCTASE"/>
    <property type="match status" value="1"/>
</dbReference>
<dbReference type="AlphaFoldDB" id="A0AB33K1C2"/>
<keyword evidence="1" id="KW-0560">Oxidoreductase</keyword>
<dbReference type="PANTHER" id="PTHR43205:SF7">
    <property type="entry name" value="PROSTAGLANDIN REDUCTASE 1"/>
    <property type="match status" value="1"/>
</dbReference>
<dbReference type="InterPro" id="IPR045010">
    <property type="entry name" value="MDR_fam"/>
</dbReference>
<accession>A0AB33K1C2</accession>
<dbReference type="InterPro" id="IPR020843">
    <property type="entry name" value="ER"/>
</dbReference>
<dbReference type="FunFam" id="3.40.50.720:FF:000121">
    <property type="entry name" value="Prostaglandin reductase 2"/>
    <property type="match status" value="1"/>
</dbReference>
<dbReference type="Gene3D" id="3.90.180.10">
    <property type="entry name" value="Medium-chain alcohol dehydrogenases, catalytic domain"/>
    <property type="match status" value="1"/>
</dbReference>
<evidence type="ECO:0000256" key="1">
    <source>
        <dbReference type="ARBA" id="ARBA00023002"/>
    </source>
</evidence>
<protein>
    <submittedName>
        <fullName evidence="3">NADP-dependent oxidoreductase</fullName>
    </submittedName>
</protein>
<name>A0AB33K1C2_9ACTN</name>